<gene>
    <name evidence="1" type="ORF">K1T71_002251</name>
</gene>
<reference evidence="1 2" key="1">
    <citation type="journal article" date="2021" name="Front. Genet.">
        <title>Chromosome-Level Genome Assembly Reveals Significant Gene Expansion in the Toll and IMD Signaling Pathways of Dendrolimus kikuchii.</title>
        <authorList>
            <person name="Zhou J."/>
            <person name="Wu P."/>
            <person name="Xiong Z."/>
            <person name="Liu N."/>
            <person name="Zhao N."/>
            <person name="Ji M."/>
            <person name="Qiu Y."/>
            <person name="Yang B."/>
        </authorList>
    </citation>
    <scope>NUCLEOTIDE SEQUENCE [LARGE SCALE GENOMIC DNA]</scope>
    <source>
        <strain evidence="1">Ann1</strain>
    </source>
</reference>
<dbReference type="Proteomes" id="UP000824533">
    <property type="component" value="Linkage Group LG04"/>
</dbReference>
<keyword evidence="2" id="KW-1185">Reference proteome</keyword>
<evidence type="ECO:0000313" key="1">
    <source>
        <dbReference type="EMBL" id="KAJ0181529.1"/>
    </source>
</evidence>
<sequence length="97" mass="11584">MSEEDFVAIAIRELKKRQRLYRQKIQEKLGGGKRIEQDVIVLYEGENVTEKPKEFWKGKRIIEMKKKKKERPQFFSKNLLQKFTQQPSNATDVKLKS</sequence>
<comment type="caution">
    <text evidence="1">The sequence shown here is derived from an EMBL/GenBank/DDBJ whole genome shotgun (WGS) entry which is preliminary data.</text>
</comment>
<protein>
    <submittedName>
        <fullName evidence="1">Uncharacterized protein</fullName>
    </submittedName>
</protein>
<evidence type="ECO:0000313" key="2">
    <source>
        <dbReference type="Proteomes" id="UP000824533"/>
    </source>
</evidence>
<dbReference type="EMBL" id="CM034390">
    <property type="protein sequence ID" value="KAJ0181529.1"/>
    <property type="molecule type" value="Genomic_DNA"/>
</dbReference>
<organism evidence="1 2">
    <name type="scientific">Dendrolimus kikuchii</name>
    <dbReference type="NCBI Taxonomy" id="765133"/>
    <lineage>
        <taxon>Eukaryota</taxon>
        <taxon>Metazoa</taxon>
        <taxon>Ecdysozoa</taxon>
        <taxon>Arthropoda</taxon>
        <taxon>Hexapoda</taxon>
        <taxon>Insecta</taxon>
        <taxon>Pterygota</taxon>
        <taxon>Neoptera</taxon>
        <taxon>Endopterygota</taxon>
        <taxon>Lepidoptera</taxon>
        <taxon>Glossata</taxon>
        <taxon>Ditrysia</taxon>
        <taxon>Bombycoidea</taxon>
        <taxon>Lasiocampidae</taxon>
        <taxon>Dendrolimus</taxon>
    </lineage>
</organism>
<name>A0ACC1DC57_9NEOP</name>
<proteinExistence type="predicted"/>
<accession>A0ACC1DC57</accession>